<dbReference type="EMBL" id="CAJVCH010114470">
    <property type="protein sequence ID" value="CAG7724840.1"/>
    <property type="molecule type" value="Genomic_DNA"/>
</dbReference>
<dbReference type="Proteomes" id="UP000708208">
    <property type="component" value="Unassembled WGS sequence"/>
</dbReference>
<evidence type="ECO:0000256" key="1">
    <source>
        <dbReference type="SAM" id="MobiDB-lite"/>
    </source>
</evidence>
<accession>A0A8J2KD25</accession>
<comment type="caution">
    <text evidence="2">The sequence shown here is derived from an EMBL/GenBank/DDBJ whole genome shotgun (WGS) entry which is preliminary data.</text>
</comment>
<dbReference type="AlphaFoldDB" id="A0A8J2KD25"/>
<dbReference type="PANTHER" id="PTHR45786">
    <property type="entry name" value="DNA BINDING PROTEIN-LIKE"/>
    <property type="match status" value="1"/>
</dbReference>
<protein>
    <recommendedName>
        <fullName evidence="4">Helitron helicase-like domain-containing protein</fullName>
    </recommendedName>
</protein>
<dbReference type="PANTHER" id="PTHR45786:SF74">
    <property type="entry name" value="ATP-DEPENDENT DNA HELICASE"/>
    <property type="match status" value="1"/>
</dbReference>
<reference evidence="2" key="1">
    <citation type="submission" date="2021-06" db="EMBL/GenBank/DDBJ databases">
        <authorList>
            <person name="Hodson N. C."/>
            <person name="Mongue J. A."/>
            <person name="Jaron S. K."/>
        </authorList>
    </citation>
    <scope>NUCLEOTIDE SEQUENCE</scope>
</reference>
<organism evidence="2 3">
    <name type="scientific">Allacma fusca</name>
    <dbReference type="NCBI Taxonomy" id="39272"/>
    <lineage>
        <taxon>Eukaryota</taxon>
        <taxon>Metazoa</taxon>
        <taxon>Ecdysozoa</taxon>
        <taxon>Arthropoda</taxon>
        <taxon>Hexapoda</taxon>
        <taxon>Collembola</taxon>
        <taxon>Symphypleona</taxon>
        <taxon>Sminthuridae</taxon>
        <taxon>Allacma</taxon>
    </lineage>
</organism>
<evidence type="ECO:0000313" key="3">
    <source>
        <dbReference type="Proteomes" id="UP000708208"/>
    </source>
</evidence>
<sequence>MIEVEQEETVKAQQESRPPREITMSIHIDNQKDLRRYNAPRFNEVAVVFRSDDGEPPFECDIRIYSRGHTKDIAIHQAILNDDVDPMVYPILFPHGDRGWKVGISKQNESFTKQMNVSLMEYYAYRFSIRDGFNPFLIGGKLT</sequence>
<evidence type="ECO:0008006" key="4">
    <source>
        <dbReference type="Google" id="ProtNLM"/>
    </source>
</evidence>
<feature type="region of interest" description="Disordered" evidence="1">
    <location>
        <begin position="1"/>
        <end position="20"/>
    </location>
</feature>
<keyword evidence="3" id="KW-1185">Reference proteome</keyword>
<gene>
    <name evidence="2" type="ORF">AFUS01_LOCUS13836</name>
</gene>
<proteinExistence type="predicted"/>
<dbReference type="OrthoDB" id="7696245at2759"/>
<evidence type="ECO:0000313" key="2">
    <source>
        <dbReference type="EMBL" id="CAG7724840.1"/>
    </source>
</evidence>
<name>A0A8J2KD25_9HEXA</name>